<sequence>MMMMMMNAVLQRQLLVTHAVAEQPTTNQPDPTVMAAVLHPVSLSEYVTMSPTHSTESRLPCRRRRFEQPSPLGAKIRTLPPMMPRRWAYARSSGWWQRRRMRQAARQMATRAGSEREIRAPIHTHRGTAIRRRCRRGCRHRRRRRCPPLVGVSDSEDFPVPFSGL</sequence>
<dbReference type="AlphaFoldDB" id="A0A2M4B2S9"/>
<reference evidence="2" key="1">
    <citation type="submission" date="2018-01" db="EMBL/GenBank/DDBJ databases">
        <title>An insight into the sialome of Amazonian anophelines.</title>
        <authorList>
            <person name="Ribeiro J.M."/>
            <person name="Scarpassa V."/>
            <person name="Calvo E."/>
        </authorList>
    </citation>
    <scope>NUCLEOTIDE SEQUENCE</scope>
    <source>
        <tissue evidence="2">Salivary glands</tissue>
    </source>
</reference>
<keyword evidence="1" id="KW-0732">Signal</keyword>
<evidence type="ECO:0000313" key="2">
    <source>
        <dbReference type="EMBL" id="MBW47272.1"/>
    </source>
</evidence>
<name>A0A2M4B2S9_9DIPT</name>
<evidence type="ECO:0000256" key="1">
    <source>
        <dbReference type="SAM" id="SignalP"/>
    </source>
</evidence>
<accession>A0A2M4B2S9</accession>
<organism evidence="2">
    <name type="scientific">Anopheles triannulatus</name>
    <dbReference type="NCBI Taxonomy" id="58253"/>
    <lineage>
        <taxon>Eukaryota</taxon>
        <taxon>Metazoa</taxon>
        <taxon>Ecdysozoa</taxon>
        <taxon>Arthropoda</taxon>
        <taxon>Hexapoda</taxon>
        <taxon>Insecta</taxon>
        <taxon>Pterygota</taxon>
        <taxon>Neoptera</taxon>
        <taxon>Endopterygota</taxon>
        <taxon>Diptera</taxon>
        <taxon>Nematocera</taxon>
        <taxon>Culicoidea</taxon>
        <taxon>Culicidae</taxon>
        <taxon>Anophelinae</taxon>
        <taxon>Anopheles</taxon>
    </lineage>
</organism>
<proteinExistence type="predicted"/>
<feature type="chain" id="PRO_5014947644" evidence="1">
    <location>
        <begin position="22"/>
        <end position="165"/>
    </location>
</feature>
<protein>
    <submittedName>
        <fullName evidence="2">Putative secreted protein</fullName>
    </submittedName>
</protein>
<dbReference type="EMBL" id="GGFK01013951">
    <property type="protein sequence ID" value="MBW47272.1"/>
    <property type="molecule type" value="Transcribed_RNA"/>
</dbReference>
<feature type="signal peptide" evidence="1">
    <location>
        <begin position="1"/>
        <end position="21"/>
    </location>
</feature>